<dbReference type="EMBL" id="CP072455">
    <property type="protein sequence ID" value="QTL40583.1"/>
    <property type="molecule type" value="Genomic_DNA"/>
</dbReference>
<keyword evidence="2" id="KW-1185">Reference proteome</keyword>
<evidence type="ECO:0000313" key="1">
    <source>
        <dbReference type="EMBL" id="QTL40583.1"/>
    </source>
</evidence>
<organism evidence="1 2">
    <name type="scientific">Xenorhabdus budapestensis</name>
    <dbReference type="NCBI Taxonomy" id="290110"/>
    <lineage>
        <taxon>Bacteria</taxon>
        <taxon>Pseudomonadati</taxon>
        <taxon>Pseudomonadota</taxon>
        <taxon>Gammaproteobacteria</taxon>
        <taxon>Enterobacterales</taxon>
        <taxon>Morganellaceae</taxon>
        <taxon>Xenorhabdus</taxon>
    </lineage>
</organism>
<reference evidence="1 2" key="1">
    <citation type="submission" date="2021-03" db="EMBL/GenBank/DDBJ databases">
        <title>Complete Genome Sequence Data of Xenorhabdus budapestensis strain C72, a Candidate Biological Control Agent, from China.</title>
        <authorList>
            <person name="LI B."/>
            <person name="WANG S."/>
            <person name="QIU D."/>
        </authorList>
    </citation>
    <scope>NUCLEOTIDE SEQUENCE [LARGE SCALE GENOMIC DNA]</scope>
    <source>
        <strain evidence="1 2">C-7-2</strain>
    </source>
</reference>
<evidence type="ECO:0000313" key="2">
    <source>
        <dbReference type="Proteomes" id="UP000665047"/>
    </source>
</evidence>
<protein>
    <recommendedName>
        <fullName evidence="3">Transposase</fullName>
    </recommendedName>
</protein>
<name>A0ABX7VJ37_XENBU</name>
<sequence>MEKRIEELEEKVVELEKQFADAQTVTSCELQDVKSQIAMIQFMIKR</sequence>
<dbReference type="Proteomes" id="UP000665047">
    <property type="component" value="Chromosome"/>
</dbReference>
<gene>
    <name evidence="1" type="ORF">HGO23_04110</name>
</gene>
<proteinExistence type="predicted"/>
<evidence type="ECO:0008006" key="3">
    <source>
        <dbReference type="Google" id="ProtNLM"/>
    </source>
</evidence>
<dbReference type="RefSeq" id="WP_209028050.1">
    <property type="nucleotide sequence ID" value="NZ_CP072455.1"/>
</dbReference>
<accession>A0ABX7VJ37</accession>